<evidence type="ECO:0000256" key="2">
    <source>
        <dbReference type="ARBA" id="ARBA00023054"/>
    </source>
</evidence>
<dbReference type="KEGG" id="epl:P4G45_05980"/>
<evidence type="ECO:0000313" key="7">
    <source>
        <dbReference type="EMBL" id="XBH11274.1"/>
    </source>
</evidence>
<dbReference type="Gene3D" id="2.40.50.100">
    <property type="match status" value="1"/>
</dbReference>
<proteinExistence type="inferred from homology"/>
<dbReference type="Gene3D" id="6.10.140.1990">
    <property type="match status" value="1"/>
</dbReference>
<evidence type="ECO:0000313" key="8">
    <source>
        <dbReference type="EMBL" id="XBH14704.1"/>
    </source>
</evidence>
<dbReference type="EMBL" id="CP121195">
    <property type="protein sequence ID" value="XBH14704.1"/>
    <property type="molecule type" value="Genomic_DNA"/>
</dbReference>
<evidence type="ECO:0000259" key="5">
    <source>
        <dbReference type="Pfam" id="PF25917"/>
    </source>
</evidence>
<accession>A0AAU7D1V4</accession>
<dbReference type="InterPro" id="IPR058636">
    <property type="entry name" value="Beta-barrel_YknX"/>
</dbReference>
<evidence type="ECO:0000259" key="4">
    <source>
        <dbReference type="Pfam" id="PF25876"/>
    </source>
</evidence>
<dbReference type="EMBL" id="CP121194">
    <property type="protein sequence ID" value="XBH11274.1"/>
    <property type="molecule type" value="Genomic_DNA"/>
</dbReference>
<dbReference type="PANTHER" id="PTHR30469">
    <property type="entry name" value="MULTIDRUG RESISTANCE PROTEIN MDTA"/>
    <property type="match status" value="1"/>
</dbReference>
<dbReference type="AlphaFoldDB" id="A0AAU7DA50"/>
<dbReference type="NCBIfam" id="TIGR01730">
    <property type="entry name" value="RND_mfp"/>
    <property type="match status" value="1"/>
</dbReference>
<keyword evidence="3" id="KW-1133">Transmembrane helix</keyword>
<dbReference type="GO" id="GO:1990195">
    <property type="term" value="C:macrolide transmembrane transporter complex"/>
    <property type="evidence" value="ECO:0007669"/>
    <property type="project" value="InterPro"/>
</dbReference>
<sequence>MGADVQIGPEGAALDLPVISSPPATIGSRSHKRYKSWLVWATILGLAVAAVLLTSLWRAQHAARVGYTTVAVDRGPVTQSITTTGTVNPVLNIIVGSYVSGVIESLYCDFNTRVSKGQLCAKIDPRPYQTIVDQDRANVMTADAQLAKDQAGLAYAELTFSRQSALFGEGVTSQDSLDNARSARDALRAQVALDQATISQHQAELQSALVNLSYTDIRSPVSGTVVQRNVTIGQTVAASFQTPTLFLIATDLTSMQVDTNVSESDLAHLADHNDAVFTVESYPDRPFHGQVVQVRQAPQAVQNVVTYDVVVRVSNKDFELKPGMTATVRIVTDQRSNALRVPNQALRFVPSGTPRGKESTDQARRSGIVWVMKNSAPHPVSVQLGLEGDTFTEVTGGDLHESDAVILNEQVSSQSRPATGAPRL</sequence>
<dbReference type="InterPro" id="IPR058624">
    <property type="entry name" value="MdtA-like_HH"/>
</dbReference>
<dbReference type="GO" id="GO:1990281">
    <property type="term" value="C:efflux pump complex"/>
    <property type="evidence" value="ECO:0007669"/>
    <property type="project" value="TreeGrafter"/>
</dbReference>
<dbReference type="GO" id="GO:1990961">
    <property type="term" value="P:xenobiotic detoxification by transmembrane export across the plasma membrane"/>
    <property type="evidence" value="ECO:0007669"/>
    <property type="project" value="InterPro"/>
</dbReference>
<dbReference type="GO" id="GO:0030313">
    <property type="term" value="C:cell envelope"/>
    <property type="evidence" value="ECO:0007669"/>
    <property type="project" value="UniProtKB-SubCell"/>
</dbReference>
<dbReference type="Gene3D" id="2.40.30.170">
    <property type="match status" value="1"/>
</dbReference>
<protein>
    <submittedName>
        <fullName evidence="8">Efflux RND transporter periplasmic adaptor subunit</fullName>
    </submittedName>
</protein>
<feature type="domain" description="Multidrug resistance protein MdtA-like alpha-helical hairpin" evidence="4">
    <location>
        <begin position="140"/>
        <end position="215"/>
    </location>
</feature>
<name>A0AAU7DA50_9BACT</name>
<dbReference type="InterPro" id="IPR030190">
    <property type="entry name" value="MacA_alpha-hairpin_sf"/>
</dbReference>
<gene>
    <name evidence="7" type="ORF">P4G45_05980</name>
    <name evidence="8" type="ORF">P8936_05955</name>
</gene>
<dbReference type="RefSeq" id="WP_348268762.1">
    <property type="nucleotide sequence ID" value="NZ_CP121194.1"/>
</dbReference>
<feature type="domain" description="YknX-like beta-barrel" evidence="6">
    <location>
        <begin position="255"/>
        <end position="330"/>
    </location>
</feature>
<dbReference type="GO" id="GO:0015562">
    <property type="term" value="F:efflux transmembrane transporter activity"/>
    <property type="evidence" value="ECO:0007669"/>
    <property type="project" value="TreeGrafter"/>
</dbReference>
<reference evidence="8" key="1">
    <citation type="submission" date="2023-03" db="EMBL/GenBank/DDBJ databases">
        <title>Edaphobacter sp.</title>
        <authorList>
            <person name="Huber K.J."/>
            <person name="Papendorf J."/>
            <person name="Pilke C."/>
            <person name="Bunk B."/>
            <person name="Sproeer C."/>
            <person name="Pester M."/>
        </authorList>
    </citation>
    <scope>NUCLEOTIDE SEQUENCE</scope>
    <source>
        <strain evidence="7">DSM 109919</strain>
        <strain evidence="8">DSM 109920</strain>
    </source>
</reference>
<dbReference type="SUPFAM" id="SSF111369">
    <property type="entry name" value="HlyD-like secretion proteins"/>
    <property type="match status" value="1"/>
</dbReference>
<evidence type="ECO:0000256" key="3">
    <source>
        <dbReference type="SAM" id="Phobius"/>
    </source>
</evidence>
<dbReference type="Pfam" id="PF25917">
    <property type="entry name" value="BSH_RND"/>
    <property type="match status" value="1"/>
</dbReference>
<evidence type="ECO:0000256" key="1">
    <source>
        <dbReference type="ARBA" id="ARBA00009477"/>
    </source>
</evidence>
<evidence type="ECO:0000259" key="6">
    <source>
        <dbReference type="Pfam" id="PF25990"/>
    </source>
</evidence>
<keyword evidence="3" id="KW-0472">Membrane</keyword>
<dbReference type="InterPro" id="IPR006143">
    <property type="entry name" value="RND_pump_MFP"/>
</dbReference>
<keyword evidence="2" id="KW-0175">Coiled coil</keyword>
<dbReference type="PANTHER" id="PTHR30469:SF33">
    <property type="entry name" value="SLR1207 PROTEIN"/>
    <property type="match status" value="1"/>
</dbReference>
<dbReference type="Pfam" id="PF25876">
    <property type="entry name" value="HH_MFP_RND"/>
    <property type="match status" value="1"/>
</dbReference>
<keyword evidence="3" id="KW-0812">Transmembrane</keyword>
<dbReference type="InterPro" id="IPR058625">
    <property type="entry name" value="MdtA-like_BSH"/>
</dbReference>
<organism evidence="8">
    <name type="scientific">Edaphobacter paludis</name>
    <dbReference type="NCBI Taxonomy" id="3035702"/>
    <lineage>
        <taxon>Bacteria</taxon>
        <taxon>Pseudomonadati</taxon>
        <taxon>Acidobacteriota</taxon>
        <taxon>Terriglobia</taxon>
        <taxon>Terriglobales</taxon>
        <taxon>Acidobacteriaceae</taxon>
        <taxon>Edaphobacter</taxon>
    </lineage>
</organism>
<comment type="similarity">
    <text evidence="1">Belongs to the membrane fusion protein (MFP) (TC 8.A.1) family.</text>
</comment>
<feature type="domain" description="Multidrug resistance protein MdtA-like barrel-sandwich hybrid" evidence="5">
    <location>
        <begin position="95"/>
        <end position="244"/>
    </location>
</feature>
<dbReference type="Pfam" id="PF25990">
    <property type="entry name" value="Beta-barrel_YknX"/>
    <property type="match status" value="1"/>
</dbReference>
<dbReference type="GO" id="GO:0019898">
    <property type="term" value="C:extrinsic component of membrane"/>
    <property type="evidence" value="ECO:0007669"/>
    <property type="project" value="InterPro"/>
</dbReference>
<accession>A0AAU7DA50</accession>
<feature type="transmembrane region" description="Helical" evidence="3">
    <location>
        <begin position="37"/>
        <end position="57"/>
    </location>
</feature>